<dbReference type="InterPro" id="IPR010546">
    <property type="entry name" value="DUF1120"/>
</dbReference>
<dbReference type="Pfam" id="PF06551">
    <property type="entry name" value="DUF1120"/>
    <property type="match status" value="1"/>
</dbReference>
<dbReference type="EMBL" id="QUZU01000001">
    <property type="protein sequence ID" value="TFY92628.1"/>
    <property type="molecule type" value="Genomic_DNA"/>
</dbReference>
<proteinExistence type="predicted"/>
<comment type="caution">
    <text evidence="2">The sequence shown here is derived from an EMBL/GenBank/DDBJ whole genome shotgun (WGS) entry which is preliminary data.</text>
</comment>
<evidence type="ECO:0000256" key="1">
    <source>
        <dbReference type="SAM" id="SignalP"/>
    </source>
</evidence>
<dbReference type="AlphaFoldDB" id="A0A4Z0B334"/>
<reference evidence="2 3" key="1">
    <citation type="journal article" date="2019" name="Syst. Appl. Microbiol.">
        <title>New species of pathogenic Pseudomonas isolated from citrus in Tunisia: Proposal of Pseudomonas kairouanensis sp. nov. and Pseudomonas nabeulensis sp. nov.</title>
        <authorList>
            <person name="Oueslati M."/>
            <person name="Mulet M."/>
            <person name="Gomila M."/>
            <person name="Berge O."/>
            <person name="Hajlaoui M.R."/>
            <person name="Lalucat J."/>
            <person name="Sadfi-Zouaoui N."/>
            <person name="Garcia-Valdes E."/>
        </authorList>
    </citation>
    <scope>NUCLEOTIDE SEQUENCE [LARGE SCALE GENOMIC DNA]</scope>
    <source>
        <strain evidence="2 3">KC12</strain>
    </source>
</reference>
<evidence type="ECO:0000313" key="2">
    <source>
        <dbReference type="EMBL" id="TFY92628.1"/>
    </source>
</evidence>
<dbReference type="Proteomes" id="UP000297391">
    <property type="component" value="Unassembled WGS sequence"/>
</dbReference>
<sequence>MNKTLNTLCAALLISSTSNAFAASSVDLTVRGLITPSSCEPSLPSGGNVDIGKISAKDLNTDRPTFLASHAMQITVTCDAATLLAIEAKDNRDGTDYDNNTMMFGLGLINGSEKLGGMELRLTNAIADGVASRTIASLDNGLTWFTERNLMRTNIVSVADATTDAPIAVQSLTSDLSIHPVIAPASGLTLNNEVAIDGSVTLTVKYL</sequence>
<feature type="signal peptide" evidence="1">
    <location>
        <begin position="1"/>
        <end position="22"/>
    </location>
</feature>
<accession>A0A4Z0B334</accession>
<keyword evidence="1" id="KW-0732">Signal</keyword>
<name>A0A4Z0B334_9PSED</name>
<protein>
    <submittedName>
        <fullName evidence="2">DUF1120 domain-containing protein</fullName>
    </submittedName>
</protein>
<gene>
    <name evidence="2" type="ORF">DYL59_01325</name>
</gene>
<evidence type="ECO:0000313" key="3">
    <source>
        <dbReference type="Proteomes" id="UP000297391"/>
    </source>
</evidence>
<keyword evidence="3" id="KW-1185">Reference proteome</keyword>
<feature type="chain" id="PRO_5021365108" evidence="1">
    <location>
        <begin position="23"/>
        <end position="207"/>
    </location>
</feature>
<dbReference type="OrthoDB" id="6602106at2"/>
<dbReference type="RefSeq" id="WP_135287529.1">
    <property type="nucleotide sequence ID" value="NZ_QUZU01000001.1"/>
</dbReference>
<organism evidence="2 3">
    <name type="scientific">Pseudomonas kairouanensis</name>
    <dbReference type="NCBI Taxonomy" id="2293832"/>
    <lineage>
        <taxon>Bacteria</taxon>
        <taxon>Pseudomonadati</taxon>
        <taxon>Pseudomonadota</taxon>
        <taxon>Gammaproteobacteria</taxon>
        <taxon>Pseudomonadales</taxon>
        <taxon>Pseudomonadaceae</taxon>
        <taxon>Pseudomonas</taxon>
    </lineage>
</organism>